<feature type="region of interest" description="Disordered" evidence="2">
    <location>
        <begin position="294"/>
        <end position="329"/>
    </location>
</feature>
<organism evidence="4 5">
    <name type="scientific">Glutinoglossum americanum</name>
    <dbReference type="NCBI Taxonomy" id="1670608"/>
    <lineage>
        <taxon>Eukaryota</taxon>
        <taxon>Fungi</taxon>
        <taxon>Dikarya</taxon>
        <taxon>Ascomycota</taxon>
        <taxon>Pezizomycotina</taxon>
        <taxon>Geoglossomycetes</taxon>
        <taxon>Geoglossales</taxon>
        <taxon>Geoglossaceae</taxon>
        <taxon>Glutinoglossum</taxon>
    </lineage>
</organism>
<comment type="similarity">
    <text evidence="1">Belongs to the CRP1/MDG1 family.</text>
</comment>
<feature type="compositionally biased region" description="Polar residues" evidence="2">
    <location>
        <begin position="379"/>
        <end position="390"/>
    </location>
</feature>
<feature type="compositionally biased region" description="Basic and acidic residues" evidence="2">
    <location>
        <begin position="156"/>
        <end position="172"/>
    </location>
</feature>
<evidence type="ECO:0000256" key="1">
    <source>
        <dbReference type="ARBA" id="ARBA00038216"/>
    </source>
</evidence>
<feature type="compositionally biased region" description="Basic and acidic residues" evidence="2">
    <location>
        <begin position="431"/>
        <end position="451"/>
    </location>
</feature>
<dbReference type="InterPro" id="IPR013783">
    <property type="entry name" value="Ig-like_fold"/>
</dbReference>
<dbReference type="CDD" id="cd02859">
    <property type="entry name" value="E_set_AMPKbeta_like_N"/>
    <property type="match status" value="1"/>
</dbReference>
<dbReference type="Proteomes" id="UP000698800">
    <property type="component" value="Unassembled WGS sequence"/>
</dbReference>
<feature type="compositionally biased region" description="Low complexity" evidence="2">
    <location>
        <begin position="513"/>
        <end position="528"/>
    </location>
</feature>
<dbReference type="GO" id="GO:0019901">
    <property type="term" value="F:protein kinase binding"/>
    <property type="evidence" value="ECO:0007669"/>
    <property type="project" value="TreeGrafter"/>
</dbReference>
<dbReference type="GO" id="GO:0007165">
    <property type="term" value="P:signal transduction"/>
    <property type="evidence" value="ECO:0007669"/>
    <property type="project" value="TreeGrafter"/>
</dbReference>
<evidence type="ECO:0000259" key="3">
    <source>
        <dbReference type="Pfam" id="PF16561"/>
    </source>
</evidence>
<accession>A0A9P8I7F1</accession>
<feature type="compositionally biased region" description="Polar residues" evidence="2">
    <location>
        <begin position="558"/>
        <end position="568"/>
    </location>
</feature>
<reference evidence="4" key="1">
    <citation type="submission" date="2021-03" db="EMBL/GenBank/DDBJ databases">
        <title>Comparative genomics and phylogenomic investigation of the class Geoglossomycetes provide insights into ecological specialization and systematics.</title>
        <authorList>
            <person name="Melie T."/>
            <person name="Pirro S."/>
            <person name="Miller A.N."/>
            <person name="Quandt A."/>
        </authorList>
    </citation>
    <scope>NUCLEOTIDE SEQUENCE</scope>
    <source>
        <strain evidence="4">GBOQ0MN5Z8</strain>
    </source>
</reference>
<dbReference type="SUPFAM" id="SSF81296">
    <property type="entry name" value="E set domains"/>
    <property type="match status" value="1"/>
</dbReference>
<name>A0A9P8I7F1_9PEZI</name>
<dbReference type="InterPro" id="IPR014756">
    <property type="entry name" value="Ig_E-set"/>
</dbReference>
<dbReference type="EMBL" id="JAGHQL010000183">
    <property type="protein sequence ID" value="KAH0536740.1"/>
    <property type="molecule type" value="Genomic_DNA"/>
</dbReference>
<feature type="compositionally biased region" description="Polar residues" evidence="2">
    <location>
        <begin position="176"/>
        <end position="188"/>
    </location>
</feature>
<dbReference type="OrthoDB" id="5873279at2759"/>
<dbReference type="PANTHER" id="PTHR10343">
    <property type="entry name" value="5'-AMP-ACTIVATED PROTEIN KINASE , BETA SUBUNIT"/>
    <property type="match status" value="1"/>
</dbReference>
<feature type="region of interest" description="Disordered" evidence="2">
    <location>
        <begin position="147"/>
        <end position="247"/>
    </location>
</feature>
<evidence type="ECO:0000313" key="5">
    <source>
        <dbReference type="Proteomes" id="UP000698800"/>
    </source>
</evidence>
<dbReference type="Pfam" id="PF16561">
    <property type="entry name" value="AMPK1_CBM"/>
    <property type="match status" value="1"/>
</dbReference>
<dbReference type="InterPro" id="IPR032640">
    <property type="entry name" value="AMPK1_CBM"/>
</dbReference>
<dbReference type="InterPro" id="IPR050827">
    <property type="entry name" value="CRP1_MDG1_kinase"/>
</dbReference>
<dbReference type="GO" id="GO:0005634">
    <property type="term" value="C:nucleus"/>
    <property type="evidence" value="ECO:0007669"/>
    <property type="project" value="TreeGrafter"/>
</dbReference>
<dbReference type="AlphaFoldDB" id="A0A9P8I7F1"/>
<feature type="compositionally biased region" description="Low complexity" evidence="2">
    <location>
        <begin position="301"/>
        <end position="313"/>
    </location>
</feature>
<evidence type="ECO:0000313" key="4">
    <source>
        <dbReference type="EMBL" id="KAH0536740.1"/>
    </source>
</evidence>
<feature type="region of interest" description="Disordered" evidence="2">
    <location>
        <begin position="343"/>
        <end position="582"/>
    </location>
</feature>
<comment type="caution">
    <text evidence="4">The sequence shown here is derived from an EMBL/GenBank/DDBJ whole genome shotgun (WGS) entry which is preliminary data.</text>
</comment>
<protein>
    <recommendedName>
        <fullName evidence="3">AMP-activated protein kinase glycogen-binding domain-containing protein</fullName>
    </recommendedName>
</protein>
<dbReference type="GO" id="GO:0005737">
    <property type="term" value="C:cytoplasm"/>
    <property type="evidence" value="ECO:0007669"/>
    <property type="project" value="TreeGrafter"/>
</dbReference>
<proteinExistence type="inferred from homology"/>
<gene>
    <name evidence="4" type="ORF">FGG08_006412</name>
</gene>
<feature type="compositionally biased region" description="Basic and acidic residues" evidence="2">
    <location>
        <begin position="398"/>
        <end position="416"/>
    </location>
</feature>
<dbReference type="GO" id="GO:0031588">
    <property type="term" value="C:nucleotide-activated protein kinase complex"/>
    <property type="evidence" value="ECO:0007669"/>
    <property type="project" value="TreeGrafter"/>
</dbReference>
<keyword evidence="5" id="KW-1185">Reference proteome</keyword>
<feature type="domain" description="AMP-activated protein kinase glycogen-binding" evidence="3">
    <location>
        <begin position="4"/>
        <end position="48"/>
    </location>
</feature>
<sequence length="596" mass="63135">MGSYTFKWEGPTANEVIVTGTFDDWKKTVRLEKKGDIFEKCVELPPDQRVLYKASQRNLSVLPVGTEIKTRLVMKYLPPRLPASLKALIYLIDLGFIVDGDWKADPNAPEFTGEDGITNNVLPPEKIIKTDSSMNHVDPGAVVMSTVTPSSTTAELAKDVPLEKNARGDTAPHDPTISSAAPESSTANLAKDVLPEGNRASSTLPGTFPETPQREPSDFSVKPLPATDGPGNPIHLKPGEKVPDSSSLTANTIQSTVHDDEELKAKSEDPQQVFSVNPLPATAGVGNPIHLRPGEPVPDPSTFTNNTTTSTVTTDKESFDKSGSTLPSLSVLPPVVTPQYTANGTGVLDVPPISENMIPESSLPMGGDTTAFETDPGVTISSVDPTSTTAALAAKVPLEPKHATSEAPEAGKESQKEAGTPAEASASVNAVKDDEVPETVKESIAKAHVDPEATTNPEAVHEKKEAEAELLQSIKREEGTGEPPPAAKSADRPITPKSPERPESRDVSPMSKPTTAAHTGPTATPGVTETSADKVAEPPQTPAAPKNAGVKAEAAESSKPSTDSPTSHPTDKKKKRFSWLGKVKEKLHLDKDKEKK</sequence>
<evidence type="ECO:0000256" key="2">
    <source>
        <dbReference type="SAM" id="MobiDB-lite"/>
    </source>
</evidence>
<dbReference type="Gene3D" id="2.60.40.10">
    <property type="entry name" value="Immunoglobulins"/>
    <property type="match status" value="1"/>
</dbReference>
<dbReference type="PANTHER" id="PTHR10343:SF81">
    <property type="entry name" value="CRUCIFORM DNA-RECOGNIZING PROTEIN 1-RELATED"/>
    <property type="match status" value="1"/>
</dbReference>